<organism evidence="1 2">
    <name type="scientific">Kingella oralis ATCC 51147</name>
    <dbReference type="NCBI Taxonomy" id="629741"/>
    <lineage>
        <taxon>Bacteria</taxon>
        <taxon>Pseudomonadati</taxon>
        <taxon>Pseudomonadota</taxon>
        <taxon>Betaproteobacteria</taxon>
        <taxon>Neisseriales</taxon>
        <taxon>Neisseriaceae</taxon>
        <taxon>Kingella</taxon>
    </lineage>
</organism>
<gene>
    <name evidence="1" type="ORF">GCWU000324_00982</name>
</gene>
<dbReference type="RefSeq" id="WP_003794856.1">
    <property type="nucleotide sequence ID" value="NZ_GG665871.1"/>
</dbReference>
<dbReference type="Proteomes" id="UP000003009">
    <property type="component" value="Unassembled WGS sequence"/>
</dbReference>
<sequence>MNTEIQALSQALAYTYRKIHKLANLCQQYGPGSYLQKCQDNKGLFAITLHIRQTSGHYEHADFGIEPADLTAAKAWIKWHLKHKNVSPNHPI</sequence>
<accession>C4GFR5</accession>
<dbReference type="EMBL" id="ACJW02000002">
    <property type="protein sequence ID" value="EEP69070.1"/>
    <property type="molecule type" value="Genomic_DNA"/>
</dbReference>
<keyword evidence="2" id="KW-1185">Reference proteome</keyword>
<dbReference type="AlphaFoldDB" id="C4GFR5"/>
<reference evidence="1" key="1">
    <citation type="submission" date="2009-04" db="EMBL/GenBank/DDBJ databases">
        <authorList>
            <person name="Weinstock G."/>
            <person name="Sodergren E."/>
            <person name="Clifton S."/>
            <person name="Fulton L."/>
            <person name="Fulton B."/>
            <person name="Courtney L."/>
            <person name="Fronick C."/>
            <person name="Harrison M."/>
            <person name="Strong C."/>
            <person name="Farmer C."/>
            <person name="Delahaunty K."/>
            <person name="Markovic C."/>
            <person name="Hall O."/>
            <person name="Minx P."/>
            <person name="Tomlinson C."/>
            <person name="Mitreva M."/>
            <person name="Nelson J."/>
            <person name="Hou S."/>
            <person name="Wollam A."/>
            <person name="Pepin K.H."/>
            <person name="Johnson M."/>
            <person name="Bhonagiri V."/>
            <person name="Nash W.E."/>
            <person name="Warren W."/>
            <person name="Chinwalla A."/>
            <person name="Mardis E.R."/>
            <person name="Wilson R.K."/>
        </authorList>
    </citation>
    <scope>NUCLEOTIDE SEQUENCE [LARGE SCALE GENOMIC DNA]</scope>
    <source>
        <strain evidence="1">ATCC 51147</strain>
    </source>
</reference>
<comment type="caution">
    <text evidence="1">The sequence shown here is derived from an EMBL/GenBank/DDBJ whole genome shotgun (WGS) entry which is preliminary data.</text>
</comment>
<evidence type="ECO:0000313" key="2">
    <source>
        <dbReference type="Proteomes" id="UP000003009"/>
    </source>
</evidence>
<dbReference type="HOGENOM" id="CLU_2409364_0_0_4"/>
<dbReference type="STRING" id="629741.GCWU000324_00982"/>
<dbReference type="GeneID" id="84906738"/>
<name>C4GFR5_9NEIS</name>
<proteinExistence type="predicted"/>
<evidence type="ECO:0000313" key="1">
    <source>
        <dbReference type="EMBL" id="EEP69070.1"/>
    </source>
</evidence>
<protein>
    <submittedName>
        <fullName evidence="1">Uncharacterized protein</fullName>
    </submittedName>
</protein>